<evidence type="ECO:0000256" key="1">
    <source>
        <dbReference type="ARBA" id="ARBA00002444"/>
    </source>
</evidence>
<comment type="miscellaneous">
    <text evidence="20">The Rieske protein is a high potential 2Fe-2S protein.</text>
</comment>
<keyword evidence="9 20" id="KW-0812">Transmembrane</keyword>
<evidence type="ECO:0000256" key="2">
    <source>
        <dbReference type="ARBA" id="ARBA00004162"/>
    </source>
</evidence>
<keyword evidence="23" id="KW-0560">Oxidoreductase</keyword>
<keyword evidence="17 20" id="KW-0472">Membrane</keyword>
<evidence type="ECO:0000256" key="19">
    <source>
        <dbReference type="ARBA" id="ARBA00029351"/>
    </source>
</evidence>
<feature type="domain" description="Rieske" evidence="22">
    <location>
        <begin position="92"/>
        <end position="187"/>
    </location>
</feature>
<dbReference type="Pfam" id="PF10399">
    <property type="entry name" value="UCR_Fe-S_N"/>
    <property type="match status" value="1"/>
</dbReference>
<evidence type="ECO:0000256" key="7">
    <source>
        <dbReference type="ARBA" id="ARBA00022448"/>
    </source>
</evidence>
<dbReference type="InterPro" id="IPR006311">
    <property type="entry name" value="TAT_signal"/>
</dbReference>
<protein>
    <recommendedName>
        <fullName evidence="6 20">Ubiquinol-cytochrome c reductase iron-sulfur subunit</fullName>
        <ecNumber evidence="5 20">7.1.1.8</ecNumber>
    </recommendedName>
</protein>
<evidence type="ECO:0000256" key="14">
    <source>
        <dbReference type="ARBA" id="ARBA00022989"/>
    </source>
</evidence>
<evidence type="ECO:0000256" key="20">
    <source>
        <dbReference type="RuleBase" id="RU004494"/>
    </source>
</evidence>
<evidence type="ECO:0000256" key="21">
    <source>
        <dbReference type="RuleBase" id="RU004497"/>
    </source>
</evidence>
<keyword evidence="11" id="KW-0479">Metal-binding</keyword>
<dbReference type="EC" id="7.1.1.8" evidence="5 20"/>
<dbReference type="GO" id="GO:0051537">
    <property type="term" value="F:2 iron, 2 sulfur cluster binding"/>
    <property type="evidence" value="ECO:0007669"/>
    <property type="project" value="UniProtKB-KW"/>
</dbReference>
<comment type="function">
    <text evidence="1">Component of the ubiquinol-cytochrome c reductase complex (complex III or cytochrome b-c1 complex), which is a respiratory chain that generates an electrochemical potential coupled to ATP synthesis.</text>
</comment>
<keyword evidence="24" id="KW-1185">Reference proteome</keyword>
<comment type="subunit">
    <text evidence="4 21">The main subunits of complex b-c1 are: cytochrome b, cytochrome c1 and the Rieske protein.</text>
</comment>
<comment type="similarity">
    <text evidence="3">Belongs to the Rieske iron-sulfur protein family.</text>
</comment>
<evidence type="ECO:0000256" key="17">
    <source>
        <dbReference type="ARBA" id="ARBA00023136"/>
    </source>
</evidence>
<dbReference type="STRING" id="1792290.MSP8886_01643"/>
<evidence type="ECO:0000256" key="13">
    <source>
        <dbReference type="ARBA" id="ARBA00022982"/>
    </source>
</evidence>
<organism evidence="23 24">
    <name type="scientific">Marinomonas spartinae</name>
    <dbReference type="NCBI Taxonomy" id="1792290"/>
    <lineage>
        <taxon>Bacteria</taxon>
        <taxon>Pseudomonadati</taxon>
        <taxon>Pseudomonadota</taxon>
        <taxon>Gammaproteobacteria</taxon>
        <taxon>Oceanospirillales</taxon>
        <taxon>Oceanospirillaceae</taxon>
        <taxon>Marinomonas</taxon>
    </lineage>
</organism>
<evidence type="ECO:0000256" key="12">
    <source>
        <dbReference type="ARBA" id="ARBA00022967"/>
    </source>
</evidence>
<evidence type="ECO:0000256" key="6">
    <source>
        <dbReference type="ARBA" id="ARBA00019816"/>
    </source>
</evidence>
<keyword evidence="7 20" id="KW-0813">Transport</keyword>
<evidence type="ECO:0000313" key="24">
    <source>
        <dbReference type="Proteomes" id="UP000092544"/>
    </source>
</evidence>
<comment type="subcellular location">
    <subcellularLocation>
        <location evidence="2">Cell membrane</location>
        <topology evidence="2">Single-pass membrane protein</topology>
    </subcellularLocation>
</comment>
<evidence type="ECO:0000256" key="9">
    <source>
        <dbReference type="ARBA" id="ARBA00022692"/>
    </source>
</evidence>
<dbReference type="SUPFAM" id="SSF50022">
    <property type="entry name" value="ISP domain"/>
    <property type="match status" value="1"/>
</dbReference>
<evidence type="ECO:0000256" key="11">
    <source>
        <dbReference type="ARBA" id="ARBA00022723"/>
    </source>
</evidence>
<keyword evidence="18" id="KW-1015">Disulfide bond</keyword>
<dbReference type="RefSeq" id="WP_067014794.1">
    <property type="nucleotide sequence ID" value="NZ_FLOB01000003.1"/>
</dbReference>
<proteinExistence type="inferred from homology"/>
<keyword evidence="13 20" id="KW-0249">Electron transport</keyword>
<dbReference type="PRINTS" id="PR00162">
    <property type="entry name" value="RIESKE"/>
</dbReference>
<sequence>MEEKINKSRRRFLVGSTTALGVVGGVGVAVPFLCSWQPSDAARASGAPVQVDVSKLEEGQQMTIAWQGKPVWIVRRTAQTINDLPKLNEQLVDPLSSVDQQPAYADNLYRSIKPEYLVLVGICTHLGCSPTYQPTSASDGDAQWYGGYVCPCHGSRFDLAGRVYKHYPAPTNLVVPPYHFKNNRVIVIGIGQNAEGDA</sequence>
<keyword evidence="15" id="KW-0408">Iron</keyword>
<dbReference type="InterPro" id="IPR019470">
    <property type="entry name" value="Ubiq_cytC_Rdtase_Fe-S_su_TAT"/>
</dbReference>
<dbReference type="Pfam" id="PF00355">
    <property type="entry name" value="Rieske"/>
    <property type="match status" value="1"/>
</dbReference>
<dbReference type="NCBIfam" id="TIGR01416">
    <property type="entry name" value="Rieske_proteo"/>
    <property type="match status" value="1"/>
</dbReference>
<dbReference type="Gene3D" id="2.102.10.10">
    <property type="entry name" value="Rieske [2Fe-2S] iron-sulphur domain"/>
    <property type="match status" value="1"/>
</dbReference>
<gene>
    <name evidence="23" type="primary">petA</name>
    <name evidence="23" type="ORF">MSP8886_01643</name>
</gene>
<evidence type="ECO:0000256" key="18">
    <source>
        <dbReference type="ARBA" id="ARBA00023157"/>
    </source>
</evidence>
<evidence type="ECO:0000256" key="10">
    <source>
        <dbReference type="ARBA" id="ARBA00022714"/>
    </source>
</evidence>
<keyword evidence="8" id="KW-1003">Cell membrane</keyword>
<evidence type="ECO:0000256" key="5">
    <source>
        <dbReference type="ARBA" id="ARBA00012951"/>
    </source>
</evidence>
<dbReference type="InterPro" id="IPR017941">
    <property type="entry name" value="Rieske_2Fe-2S"/>
</dbReference>
<evidence type="ECO:0000256" key="15">
    <source>
        <dbReference type="ARBA" id="ARBA00023004"/>
    </source>
</evidence>
<dbReference type="GO" id="GO:0046872">
    <property type="term" value="F:metal ion binding"/>
    <property type="evidence" value="ECO:0007669"/>
    <property type="project" value="UniProtKB-KW"/>
</dbReference>
<dbReference type="PROSITE" id="PS51318">
    <property type="entry name" value="TAT"/>
    <property type="match status" value="1"/>
</dbReference>
<dbReference type="InterPro" id="IPR006317">
    <property type="entry name" value="Ubiquinol_cyt_c_Rdtase_Fe-S-su"/>
</dbReference>
<evidence type="ECO:0000256" key="8">
    <source>
        <dbReference type="ARBA" id="ARBA00022475"/>
    </source>
</evidence>
<dbReference type="InterPro" id="IPR036922">
    <property type="entry name" value="Rieske_2Fe-2S_sf"/>
</dbReference>
<dbReference type="PROSITE" id="PS51296">
    <property type="entry name" value="RIESKE"/>
    <property type="match status" value="1"/>
</dbReference>
<keyword evidence="16" id="KW-0411">Iron-sulfur</keyword>
<dbReference type="GO" id="GO:0008121">
    <property type="term" value="F:quinol-cytochrome-c reductase activity"/>
    <property type="evidence" value="ECO:0007669"/>
    <property type="project" value="UniProtKB-EC"/>
</dbReference>
<dbReference type="OrthoDB" id="9767869at2"/>
<evidence type="ECO:0000256" key="3">
    <source>
        <dbReference type="ARBA" id="ARBA00010651"/>
    </source>
</evidence>
<name>A0A1A8TCG0_9GAMM</name>
<dbReference type="InterPro" id="IPR014349">
    <property type="entry name" value="Rieske_Fe-S_prot"/>
</dbReference>
<evidence type="ECO:0000313" key="23">
    <source>
        <dbReference type="EMBL" id="SBS29931.1"/>
    </source>
</evidence>
<dbReference type="Gene3D" id="1.20.5.510">
    <property type="entry name" value="Single helix bin"/>
    <property type="match status" value="1"/>
</dbReference>
<keyword evidence="12" id="KW-1278">Translocase</keyword>
<dbReference type="GO" id="GO:0016491">
    <property type="term" value="F:oxidoreductase activity"/>
    <property type="evidence" value="ECO:0007669"/>
    <property type="project" value="UniProtKB-KW"/>
</dbReference>
<dbReference type="CDD" id="cd03470">
    <property type="entry name" value="Rieske_cytochrome_bc1"/>
    <property type="match status" value="1"/>
</dbReference>
<keyword evidence="10" id="KW-0001">2Fe-2S</keyword>
<comment type="catalytic activity">
    <reaction evidence="19 20">
        <text>a quinol + 2 Fe(III)-[cytochrome c](out) = a quinone + 2 Fe(II)-[cytochrome c](out) + 2 H(+)(out)</text>
        <dbReference type="Rhea" id="RHEA:11484"/>
        <dbReference type="Rhea" id="RHEA-COMP:10350"/>
        <dbReference type="Rhea" id="RHEA-COMP:14399"/>
        <dbReference type="ChEBI" id="CHEBI:15378"/>
        <dbReference type="ChEBI" id="CHEBI:24646"/>
        <dbReference type="ChEBI" id="CHEBI:29033"/>
        <dbReference type="ChEBI" id="CHEBI:29034"/>
        <dbReference type="ChEBI" id="CHEBI:132124"/>
        <dbReference type="EC" id="7.1.1.8"/>
    </reaction>
</comment>
<dbReference type="GO" id="GO:0005886">
    <property type="term" value="C:plasma membrane"/>
    <property type="evidence" value="ECO:0007669"/>
    <property type="project" value="UniProtKB-SubCell"/>
</dbReference>
<reference evidence="23 24" key="1">
    <citation type="submission" date="2016-06" db="EMBL/GenBank/DDBJ databases">
        <authorList>
            <person name="Kjaerup R.B."/>
            <person name="Dalgaard T.S."/>
            <person name="Juul-Madsen H.R."/>
        </authorList>
    </citation>
    <scope>NUCLEOTIDE SEQUENCE [LARGE SCALE GENOMIC DNA]</scope>
    <source>
        <strain evidence="23 24">CECT 8886</strain>
    </source>
</reference>
<keyword evidence="14 20" id="KW-1133">Transmembrane helix</keyword>
<dbReference type="Proteomes" id="UP000092544">
    <property type="component" value="Unassembled WGS sequence"/>
</dbReference>
<dbReference type="AlphaFoldDB" id="A0A1A8TCG0"/>
<dbReference type="InterPro" id="IPR005805">
    <property type="entry name" value="Rieske_Fe-S_prot_C"/>
</dbReference>
<dbReference type="EMBL" id="FLOB01000003">
    <property type="protein sequence ID" value="SBS29931.1"/>
    <property type="molecule type" value="Genomic_DNA"/>
</dbReference>
<accession>A0A1A8TCG0</accession>
<dbReference type="PANTHER" id="PTHR10134">
    <property type="entry name" value="CYTOCHROME B-C1 COMPLEX SUBUNIT RIESKE, MITOCHONDRIAL"/>
    <property type="match status" value="1"/>
</dbReference>
<comment type="cofactor">
    <cofactor evidence="20">
        <name>[2Fe-2S] cluster</name>
        <dbReference type="ChEBI" id="CHEBI:190135"/>
    </cofactor>
    <text evidence="20">Binds 1 [2Fe-2S] cluster per subunit.</text>
</comment>
<feature type="transmembrane region" description="Helical" evidence="20">
    <location>
        <begin position="12"/>
        <end position="33"/>
    </location>
</feature>
<evidence type="ECO:0000259" key="22">
    <source>
        <dbReference type="PROSITE" id="PS51296"/>
    </source>
</evidence>
<evidence type="ECO:0000256" key="4">
    <source>
        <dbReference type="ARBA" id="ARBA00011649"/>
    </source>
</evidence>
<evidence type="ECO:0000256" key="16">
    <source>
        <dbReference type="ARBA" id="ARBA00023014"/>
    </source>
</evidence>